<keyword evidence="3" id="KW-1185">Reference proteome</keyword>
<dbReference type="PROSITE" id="PS51186">
    <property type="entry name" value="GNAT"/>
    <property type="match status" value="1"/>
</dbReference>
<dbReference type="PANTHER" id="PTHR43072:SF36">
    <property type="entry name" value="RIBOSOMAL-PROTEIN-ALANINE ACETYLTRANSFERASE"/>
    <property type="match status" value="1"/>
</dbReference>
<proteinExistence type="predicted"/>
<evidence type="ECO:0000313" key="3">
    <source>
        <dbReference type="Proteomes" id="UP000636755"/>
    </source>
</evidence>
<organism evidence="2 3">
    <name type="scientific">Ruminococcus intestinalis</name>
    <dbReference type="NCBI Taxonomy" id="2763066"/>
    <lineage>
        <taxon>Bacteria</taxon>
        <taxon>Bacillati</taxon>
        <taxon>Bacillota</taxon>
        <taxon>Clostridia</taxon>
        <taxon>Eubacteriales</taxon>
        <taxon>Oscillospiraceae</taxon>
        <taxon>Ruminococcus</taxon>
    </lineage>
</organism>
<dbReference type="RefSeq" id="WP_022234869.1">
    <property type="nucleotide sequence ID" value="NZ_JACOPS010000003.1"/>
</dbReference>
<dbReference type="EMBL" id="JACOPS010000003">
    <property type="protein sequence ID" value="MBC5728239.1"/>
    <property type="molecule type" value="Genomic_DNA"/>
</dbReference>
<dbReference type="InterPro" id="IPR000182">
    <property type="entry name" value="GNAT_dom"/>
</dbReference>
<evidence type="ECO:0000259" key="1">
    <source>
        <dbReference type="PROSITE" id="PS51186"/>
    </source>
</evidence>
<dbReference type="Proteomes" id="UP000636755">
    <property type="component" value="Unassembled WGS sequence"/>
</dbReference>
<feature type="domain" description="N-acetyltransferase" evidence="1">
    <location>
        <begin position="1"/>
        <end position="157"/>
    </location>
</feature>
<comment type="caution">
    <text evidence="2">The sequence shown here is derived from an EMBL/GenBank/DDBJ whole genome shotgun (WGS) entry which is preliminary data.</text>
</comment>
<name>A0ABR7HL18_9FIRM</name>
<gene>
    <name evidence="2" type="ORF">H8R91_06865</name>
</gene>
<accession>A0ABR7HL18</accession>
<dbReference type="SUPFAM" id="SSF55729">
    <property type="entry name" value="Acyl-CoA N-acyltransferases (Nat)"/>
    <property type="match status" value="1"/>
</dbReference>
<dbReference type="Gene3D" id="3.40.630.30">
    <property type="match status" value="1"/>
</dbReference>
<evidence type="ECO:0000313" key="2">
    <source>
        <dbReference type="EMBL" id="MBC5728239.1"/>
    </source>
</evidence>
<sequence length="162" mass="18789">MIRKATVLDLPAVKEIYNYAVLNTTATYDINPKDDKYFVDMLNEHTGKYLLSVYEENGNVIGYVALSRYSKRDAYDITAELSVYVKNDCQNRHIGTQLIEYALQEAQKNNRFLTVVSLITSENEHSIYLHKQFGFEFGGRIKNAGFKFDRLLGVDIYYKNFQ</sequence>
<protein>
    <submittedName>
        <fullName evidence="2">N-acetyltransferase</fullName>
    </submittedName>
</protein>
<dbReference type="PANTHER" id="PTHR43072">
    <property type="entry name" value="N-ACETYLTRANSFERASE"/>
    <property type="match status" value="1"/>
</dbReference>
<dbReference type="Pfam" id="PF13420">
    <property type="entry name" value="Acetyltransf_4"/>
    <property type="match status" value="1"/>
</dbReference>
<reference evidence="2 3" key="1">
    <citation type="submission" date="2020-08" db="EMBL/GenBank/DDBJ databases">
        <title>Genome public.</title>
        <authorList>
            <person name="Liu C."/>
            <person name="Sun Q."/>
        </authorList>
    </citation>
    <scope>NUCLEOTIDE SEQUENCE [LARGE SCALE GENOMIC DNA]</scope>
    <source>
        <strain evidence="2 3">NSJ-71</strain>
    </source>
</reference>
<dbReference type="InterPro" id="IPR016181">
    <property type="entry name" value="Acyl_CoA_acyltransferase"/>
</dbReference>
<dbReference type="CDD" id="cd04301">
    <property type="entry name" value="NAT_SF"/>
    <property type="match status" value="1"/>
</dbReference>